<reference evidence="9 10" key="1">
    <citation type="submission" date="2007-08" db="EMBL/GenBank/DDBJ databases">
        <title>Complete sequence of Roseiflexus castenholzii DSM 13941.</title>
        <authorList>
            <consortium name="US DOE Joint Genome Institute"/>
            <person name="Copeland A."/>
            <person name="Lucas S."/>
            <person name="Lapidus A."/>
            <person name="Barry K."/>
            <person name="Glavina del Rio T."/>
            <person name="Dalin E."/>
            <person name="Tice H."/>
            <person name="Pitluck S."/>
            <person name="Thompson L.S."/>
            <person name="Brettin T."/>
            <person name="Bruce D."/>
            <person name="Detter J.C."/>
            <person name="Han C."/>
            <person name="Tapia R."/>
            <person name="Schmutz J."/>
            <person name="Larimer F."/>
            <person name="Land M."/>
            <person name="Hauser L."/>
            <person name="Kyrpides N."/>
            <person name="Mikhailova N."/>
            <person name="Bryant D.A."/>
            <person name="Hanada S."/>
            <person name="Tsukatani Y."/>
            <person name="Richardson P."/>
        </authorList>
    </citation>
    <scope>NUCLEOTIDE SEQUENCE [LARGE SCALE GENOMIC DNA]</scope>
    <source>
        <strain evidence="10">DSM 13941 / HLO8</strain>
    </source>
</reference>
<dbReference type="GO" id="GO:0006094">
    <property type="term" value="P:gluconeogenesis"/>
    <property type="evidence" value="ECO:0007669"/>
    <property type="project" value="InterPro"/>
</dbReference>
<evidence type="ECO:0000313" key="9">
    <source>
        <dbReference type="EMBL" id="ABU57038.1"/>
    </source>
</evidence>
<evidence type="ECO:0000256" key="4">
    <source>
        <dbReference type="ARBA" id="ARBA00022801"/>
    </source>
</evidence>
<dbReference type="PANTHER" id="PTHR30447:SF0">
    <property type="entry name" value="FRUCTOSE-1,6-BISPHOSPHATASE 1 CLASS 2-RELATED"/>
    <property type="match status" value="1"/>
</dbReference>
<dbReference type="HOGENOM" id="CLU_054938_0_0_0"/>
<keyword evidence="6 8" id="KW-0119">Carbohydrate metabolism</keyword>
<evidence type="ECO:0000256" key="7">
    <source>
        <dbReference type="ARBA" id="ARBA00024331"/>
    </source>
</evidence>
<sequence>MSVTQLSRNTGLDLVRATEAAAISAGRWMGLGRRNEANAAAEHAMAATLDLLDFDGWIVVGEEGRLKSPSGLISGRHVGRGGPPVDVVVDPVDGLRLLVQGRSGAIAVAAVAPRGALWSPAPAAYMEKLVVSRETAHALVPECLGAPAGWTLALIARTLGKEIRDLVVFVLDRPRHVDLVNEIRAAGARVMLADDGDIAGAVLAAMPGGPVDVLMGIGGAAEGIIAACAVRSLGGAMLARLAPQSAAEHHAIEERGLDIRRVLTCNDMVATNEVFFVATGITDGLLLHGVRYQRDRAETNSLILRCETRTRRVIYAEHLLPDVDAVLSKEREP</sequence>
<dbReference type="Gene3D" id="3.30.540.10">
    <property type="entry name" value="Fructose-1,6-Bisphosphatase, subunit A, domain 1"/>
    <property type="match status" value="1"/>
</dbReference>
<name>A7NHU1_ROSCS</name>
<dbReference type="InterPro" id="IPR004464">
    <property type="entry name" value="FBPase_class-2/SBPase"/>
</dbReference>
<dbReference type="eggNOG" id="COG1494">
    <property type="taxonomic scope" value="Bacteria"/>
</dbReference>
<evidence type="ECO:0000256" key="2">
    <source>
        <dbReference type="ARBA" id="ARBA00008989"/>
    </source>
</evidence>
<dbReference type="AlphaFoldDB" id="A7NHU1"/>
<dbReference type="PIRSF" id="PIRSF004532">
    <property type="entry name" value="GlpX"/>
    <property type="match status" value="1"/>
</dbReference>
<proteinExistence type="inferred from homology"/>
<evidence type="ECO:0000256" key="5">
    <source>
        <dbReference type="ARBA" id="ARBA00023211"/>
    </source>
</evidence>
<comment type="pathway">
    <text evidence="7">Carbohydrate biosynthesis.</text>
</comment>
<evidence type="ECO:0000256" key="3">
    <source>
        <dbReference type="ARBA" id="ARBA00022723"/>
    </source>
</evidence>
<dbReference type="SUPFAM" id="SSF56655">
    <property type="entry name" value="Carbohydrate phosphatase"/>
    <property type="match status" value="1"/>
</dbReference>
<dbReference type="Gene3D" id="3.40.190.90">
    <property type="match status" value="1"/>
</dbReference>
<evidence type="ECO:0000256" key="8">
    <source>
        <dbReference type="PIRNR" id="PIRNR004532"/>
    </source>
</evidence>
<dbReference type="EMBL" id="CP000804">
    <property type="protein sequence ID" value="ABU57038.1"/>
    <property type="molecule type" value="Genomic_DNA"/>
</dbReference>
<evidence type="ECO:0000313" key="10">
    <source>
        <dbReference type="Proteomes" id="UP000000263"/>
    </source>
</evidence>
<dbReference type="GO" id="GO:0042132">
    <property type="term" value="F:fructose 1,6-bisphosphate 1-phosphatase activity"/>
    <property type="evidence" value="ECO:0007669"/>
    <property type="project" value="UniProtKB-EC"/>
</dbReference>
<dbReference type="GO" id="GO:0006071">
    <property type="term" value="P:glycerol metabolic process"/>
    <property type="evidence" value="ECO:0007669"/>
    <property type="project" value="InterPro"/>
</dbReference>
<protein>
    <recommendedName>
        <fullName evidence="8">Fructose-1,6-bisphosphatase</fullName>
    </recommendedName>
</protein>
<evidence type="ECO:0000256" key="1">
    <source>
        <dbReference type="ARBA" id="ARBA00001273"/>
    </source>
</evidence>
<dbReference type="KEGG" id="rca:Rcas_0924"/>
<dbReference type="NCBIfam" id="TIGR00330">
    <property type="entry name" value="glpX"/>
    <property type="match status" value="1"/>
</dbReference>
<dbReference type="Pfam" id="PF03320">
    <property type="entry name" value="FBPase_glpX"/>
    <property type="match status" value="1"/>
</dbReference>
<dbReference type="OrthoDB" id="9779353at2"/>
<dbReference type="GO" id="GO:0030388">
    <property type="term" value="P:fructose 1,6-bisphosphate metabolic process"/>
    <property type="evidence" value="ECO:0007669"/>
    <property type="project" value="TreeGrafter"/>
</dbReference>
<keyword evidence="3" id="KW-0479">Metal-binding</keyword>
<keyword evidence="5" id="KW-0464">Manganese</keyword>
<dbReference type="PANTHER" id="PTHR30447">
    <property type="entry name" value="FRUCTOSE-1,6-BISPHOSPHATASE CLASS 2"/>
    <property type="match status" value="1"/>
</dbReference>
<comment type="catalytic activity">
    <reaction evidence="1">
        <text>beta-D-fructose 1,6-bisphosphate + H2O = beta-D-fructose 6-phosphate + phosphate</text>
        <dbReference type="Rhea" id="RHEA:11064"/>
        <dbReference type="ChEBI" id="CHEBI:15377"/>
        <dbReference type="ChEBI" id="CHEBI:32966"/>
        <dbReference type="ChEBI" id="CHEBI:43474"/>
        <dbReference type="ChEBI" id="CHEBI:57634"/>
        <dbReference type="EC" id="3.1.3.11"/>
    </reaction>
</comment>
<accession>A7NHU1</accession>
<organism evidence="9 10">
    <name type="scientific">Roseiflexus castenholzii (strain DSM 13941 / HLO8)</name>
    <dbReference type="NCBI Taxonomy" id="383372"/>
    <lineage>
        <taxon>Bacteria</taxon>
        <taxon>Bacillati</taxon>
        <taxon>Chloroflexota</taxon>
        <taxon>Chloroflexia</taxon>
        <taxon>Chloroflexales</taxon>
        <taxon>Roseiflexineae</taxon>
        <taxon>Roseiflexaceae</taxon>
        <taxon>Roseiflexus</taxon>
    </lineage>
</organism>
<dbReference type="STRING" id="383372.Rcas_0924"/>
<comment type="similarity">
    <text evidence="2 8">Belongs to the FBPase class 2 family.</text>
</comment>
<keyword evidence="10" id="KW-1185">Reference proteome</keyword>
<dbReference type="Proteomes" id="UP000000263">
    <property type="component" value="Chromosome"/>
</dbReference>
<keyword evidence="4" id="KW-0378">Hydrolase</keyword>
<dbReference type="RefSeq" id="WP_012119468.1">
    <property type="nucleotide sequence ID" value="NC_009767.1"/>
</dbReference>
<dbReference type="GO" id="GO:0046872">
    <property type="term" value="F:metal ion binding"/>
    <property type="evidence" value="ECO:0007669"/>
    <property type="project" value="UniProtKB-KW"/>
</dbReference>
<evidence type="ECO:0000256" key="6">
    <source>
        <dbReference type="ARBA" id="ARBA00023277"/>
    </source>
</evidence>
<gene>
    <name evidence="9" type="ordered locus">Rcas_0924</name>
</gene>
<dbReference type="GO" id="GO:0005829">
    <property type="term" value="C:cytosol"/>
    <property type="evidence" value="ECO:0007669"/>
    <property type="project" value="TreeGrafter"/>
</dbReference>